<dbReference type="FunFam" id="1.10.10.60:FF:000114">
    <property type="entry name" value="cyclin-D-binding Myb-like transcription factor 1 isoform X1"/>
    <property type="match status" value="1"/>
</dbReference>
<keyword evidence="2" id="KW-0677">Repeat</keyword>
<evidence type="ECO:0000259" key="12">
    <source>
        <dbReference type="PROSITE" id="PS50090"/>
    </source>
</evidence>
<dbReference type="GO" id="GO:0005634">
    <property type="term" value="C:nucleus"/>
    <property type="evidence" value="ECO:0007669"/>
    <property type="project" value="UniProtKB-SubCell"/>
</dbReference>
<evidence type="ECO:0000256" key="8">
    <source>
        <dbReference type="ARBA" id="ARBA00023306"/>
    </source>
</evidence>
<sequence length="742" mass="81304">MVFCCCARTQNRKLSMNTIEDDSGTVTLETVNSVTLTQDTDGTIILHCPHNDTEELGSDDTLEPAHKRLHLCSEDEAHVSGSAPRISVVTLPISEKDESFEVTMTATTEMTESDISEGAVAQIQILQNDGSLSPQKTEEVSAVSQAWFTTKEDKDTLVNKGHKWKQGMWSKEEIDILMSNIDRYLKSRGIQDPTEIIFEMSKDERKDFYRSIAWGLNRPLFAVYRRVLRMYDNRNHVGKYTPEEIDQLKELRVKHGNDWATIGAALGRSASSVKDRCRLMKDTCNTGKWTEEEERRLAEVVHELTGTEPGHTVTQGVSWASVADLVGTRSEKQCRSKWLNYLNWKQSGGTEWTKEDDMNLIKRIAELEVEDENEINWDILAGGWSSVRSPQWLRSKWWTIKRQVSNHKDLPFSVLLKGLQDLSENQLPFGKVVMAAPRPPGSGSPSSLQQVQIRVARLDESSGVSHSPVAALQIPVQIPVQITHVSPSDTSSTHNDTETITLNAGTLQTFEILPSFHLQPTGTPGTYFIQTGSNQGLPLTLAASPTVTLTAAASPSSPEQIIVHTLSPDNLLSSNENVTVQMSHPGVIIQTVSSDDLASPESLGQSALTGQHSVLASAEDTSDVNLGKVSAEAGSSQREGTEQETGDSDGVKFLNPQGEAPEHLTVTGDGQEHLTDTFSTETLGSPTMEEHVVEGTIGEGAVLIVPSPNSFIQTADDIDSDSVLPLTTLTDPILENQGESSD</sequence>
<evidence type="ECO:0000259" key="13">
    <source>
        <dbReference type="PROSITE" id="PS51294"/>
    </source>
</evidence>
<gene>
    <name evidence="14" type="ORF">SKAU_G00026730</name>
</gene>
<dbReference type="Proteomes" id="UP001152622">
    <property type="component" value="Chromosome 1"/>
</dbReference>
<dbReference type="InterPro" id="IPR001005">
    <property type="entry name" value="SANT/Myb"/>
</dbReference>
<dbReference type="FunFam" id="1.10.10.60:FF:000139">
    <property type="entry name" value="cyclin-D-binding Myb-like transcription factor 1 isoform X2"/>
    <property type="match status" value="1"/>
</dbReference>
<evidence type="ECO:0000256" key="10">
    <source>
        <dbReference type="ARBA" id="ARBA00070367"/>
    </source>
</evidence>
<dbReference type="PROSITE" id="PS50090">
    <property type="entry name" value="MYB_LIKE"/>
    <property type="match status" value="2"/>
</dbReference>
<evidence type="ECO:0000256" key="3">
    <source>
        <dbReference type="ARBA" id="ARBA00023015"/>
    </source>
</evidence>
<dbReference type="PROSITE" id="PS51294">
    <property type="entry name" value="HTH_MYB"/>
    <property type="match status" value="1"/>
</dbReference>
<dbReference type="InterPro" id="IPR051651">
    <property type="entry name" value="DMTF1_DNA-bind_reg"/>
</dbReference>
<keyword evidence="4" id="KW-0238">DNA-binding</keyword>
<keyword evidence="6" id="KW-0804">Transcription</keyword>
<dbReference type="AlphaFoldDB" id="A0A9Q1GE69"/>
<dbReference type="OrthoDB" id="39591at2759"/>
<reference evidence="14" key="1">
    <citation type="journal article" date="2023" name="Science">
        <title>Genome structures resolve the early diversification of teleost fishes.</title>
        <authorList>
            <person name="Parey E."/>
            <person name="Louis A."/>
            <person name="Montfort J."/>
            <person name="Bouchez O."/>
            <person name="Roques C."/>
            <person name="Iampietro C."/>
            <person name="Lluch J."/>
            <person name="Castinel A."/>
            <person name="Donnadieu C."/>
            <person name="Desvignes T."/>
            <person name="Floi Bucao C."/>
            <person name="Jouanno E."/>
            <person name="Wen M."/>
            <person name="Mejri S."/>
            <person name="Dirks R."/>
            <person name="Jansen H."/>
            <person name="Henkel C."/>
            <person name="Chen W.J."/>
            <person name="Zahm M."/>
            <person name="Cabau C."/>
            <person name="Klopp C."/>
            <person name="Thompson A.W."/>
            <person name="Robinson-Rechavi M."/>
            <person name="Braasch I."/>
            <person name="Lecointre G."/>
            <person name="Bobe J."/>
            <person name="Postlethwait J.H."/>
            <person name="Berthelot C."/>
            <person name="Roest Crollius H."/>
            <person name="Guiguen Y."/>
        </authorList>
    </citation>
    <scope>NUCLEOTIDE SEQUENCE</scope>
    <source>
        <strain evidence="14">WJC10195</strain>
    </source>
</reference>
<dbReference type="Pfam" id="PF00249">
    <property type="entry name" value="Myb_DNA-binding"/>
    <property type="match status" value="2"/>
</dbReference>
<comment type="similarity">
    <text evidence="9">Belongs to the DMTF1 family.</text>
</comment>
<feature type="domain" description="HTH myb-type" evidence="13">
    <location>
        <begin position="281"/>
        <end position="346"/>
    </location>
</feature>
<dbReference type="EMBL" id="JAINUF010000001">
    <property type="protein sequence ID" value="KAJ8381895.1"/>
    <property type="molecule type" value="Genomic_DNA"/>
</dbReference>
<dbReference type="InterPro" id="IPR017930">
    <property type="entry name" value="Myb_dom"/>
</dbReference>
<dbReference type="Pfam" id="PF20588">
    <property type="entry name" value="DMTF1_N"/>
    <property type="match status" value="1"/>
</dbReference>
<keyword evidence="15" id="KW-1185">Reference proteome</keyword>
<accession>A0A9Q1GE69</accession>
<keyword evidence="7" id="KW-0539">Nucleus</keyword>
<comment type="subcellular location">
    <subcellularLocation>
        <location evidence="1">Nucleus</location>
    </subcellularLocation>
</comment>
<feature type="domain" description="Myb-like" evidence="12">
    <location>
        <begin position="352"/>
        <end position="401"/>
    </location>
</feature>
<dbReference type="SUPFAM" id="SSF46689">
    <property type="entry name" value="Homeodomain-like"/>
    <property type="match status" value="2"/>
</dbReference>
<evidence type="ECO:0000256" key="7">
    <source>
        <dbReference type="ARBA" id="ARBA00023242"/>
    </source>
</evidence>
<name>A0A9Q1GE69_SYNKA</name>
<dbReference type="GO" id="GO:0000978">
    <property type="term" value="F:RNA polymerase II cis-regulatory region sequence-specific DNA binding"/>
    <property type="evidence" value="ECO:0007669"/>
    <property type="project" value="TreeGrafter"/>
</dbReference>
<dbReference type="InterPro" id="IPR009057">
    <property type="entry name" value="Homeodomain-like_sf"/>
</dbReference>
<dbReference type="SMART" id="SM00717">
    <property type="entry name" value="SANT"/>
    <property type="match status" value="3"/>
</dbReference>
<proteinExistence type="inferred from homology"/>
<dbReference type="PANTHER" id="PTHR46380:SF2">
    <property type="entry name" value="CYCLIN-D-BINDING MYB-LIKE TRANSCRIPTION FACTOR 1"/>
    <property type="match status" value="1"/>
</dbReference>
<dbReference type="Gene3D" id="1.10.10.60">
    <property type="entry name" value="Homeodomain-like"/>
    <property type="match status" value="2"/>
</dbReference>
<protein>
    <recommendedName>
        <fullName evidence="10">Cyclin-D-binding Myb-like transcription factor 1</fullName>
    </recommendedName>
</protein>
<feature type="region of interest" description="Disordered" evidence="11">
    <location>
        <begin position="629"/>
        <end position="659"/>
    </location>
</feature>
<evidence type="ECO:0000256" key="11">
    <source>
        <dbReference type="SAM" id="MobiDB-lite"/>
    </source>
</evidence>
<feature type="domain" description="Myb-like" evidence="12">
    <location>
        <begin position="281"/>
        <end position="342"/>
    </location>
</feature>
<dbReference type="GO" id="GO:0000981">
    <property type="term" value="F:DNA-binding transcription factor activity, RNA polymerase II-specific"/>
    <property type="evidence" value="ECO:0007669"/>
    <property type="project" value="TreeGrafter"/>
</dbReference>
<evidence type="ECO:0000313" key="14">
    <source>
        <dbReference type="EMBL" id="KAJ8381895.1"/>
    </source>
</evidence>
<keyword evidence="5" id="KW-0010">Activator</keyword>
<organism evidence="14 15">
    <name type="scientific">Synaphobranchus kaupii</name>
    <name type="common">Kaup's arrowtooth eel</name>
    <dbReference type="NCBI Taxonomy" id="118154"/>
    <lineage>
        <taxon>Eukaryota</taxon>
        <taxon>Metazoa</taxon>
        <taxon>Chordata</taxon>
        <taxon>Craniata</taxon>
        <taxon>Vertebrata</taxon>
        <taxon>Euteleostomi</taxon>
        <taxon>Actinopterygii</taxon>
        <taxon>Neopterygii</taxon>
        <taxon>Teleostei</taxon>
        <taxon>Anguilliformes</taxon>
        <taxon>Synaphobranchidae</taxon>
        <taxon>Synaphobranchus</taxon>
    </lineage>
</organism>
<evidence type="ECO:0000256" key="2">
    <source>
        <dbReference type="ARBA" id="ARBA00022737"/>
    </source>
</evidence>
<keyword evidence="8" id="KW-0131">Cell cycle</keyword>
<dbReference type="CDD" id="cd00167">
    <property type="entry name" value="SANT"/>
    <property type="match status" value="3"/>
</dbReference>
<evidence type="ECO:0000256" key="9">
    <source>
        <dbReference type="ARBA" id="ARBA00061386"/>
    </source>
</evidence>
<dbReference type="PANTHER" id="PTHR46380">
    <property type="entry name" value="CYCLIN-D-BINDING MYB-LIKE TRANSCRIPTION FACTOR 1"/>
    <property type="match status" value="1"/>
</dbReference>
<evidence type="ECO:0000256" key="6">
    <source>
        <dbReference type="ARBA" id="ARBA00023163"/>
    </source>
</evidence>
<evidence type="ECO:0000256" key="5">
    <source>
        <dbReference type="ARBA" id="ARBA00023159"/>
    </source>
</evidence>
<evidence type="ECO:0000256" key="1">
    <source>
        <dbReference type="ARBA" id="ARBA00004123"/>
    </source>
</evidence>
<evidence type="ECO:0000256" key="4">
    <source>
        <dbReference type="ARBA" id="ARBA00023125"/>
    </source>
</evidence>
<dbReference type="InterPro" id="IPR046775">
    <property type="entry name" value="DMTF1_N"/>
</dbReference>
<keyword evidence="3" id="KW-0805">Transcription regulation</keyword>
<evidence type="ECO:0000313" key="15">
    <source>
        <dbReference type="Proteomes" id="UP001152622"/>
    </source>
</evidence>
<comment type="caution">
    <text evidence="14">The sequence shown here is derived from an EMBL/GenBank/DDBJ whole genome shotgun (WGS) entry which is preliminary data.</text>
</comment>